<dbReference type="PROSITE" id="PS51462">
    <property type="entry name" value="NUDIX"/>
    <property type="match status" value="1"/>
</dbReference>
<dbReference type="EMBL" id="RIZI01000157">
    <property type="protein sequence ID" value="RNF63317.1"/>
    <property type="molecule type" value="Genomic_DNA"/>
</dbReference>
<name>A0A3M8R429_9PROT</name>
<proteinExistence type="inferred from homology"/>
<protein>
    <recommendedName>
        <fullName evidence="4 6">Phosphatase NudJ</fullName>
        <ecNumber evidence="6">3.6.1.-</ecNumber>
    </recommendedName>
</protein>
<dbReference type="Pfam" id="PF00293">
    <property type="entry name" value="NUDIX"/>
    <property type="match status" value="1"/>
</dbReference>
<dbReference type="GO" id="GO:0004787">
    <property type="term" value="F:thiamine diphosphate phosphatase activity"/>
    <property type="evidence" value="ECO:0007669"/>
    <property type="project" value="InterPro"/>
</dbReference>
<dbReference type="GO" id="GO:0017110">
    <property type="term" value="F:nucleoside diphosphate phosphatase activity"/>
    <property type="evidence" value="ECO:0007669"/>
    <property type="project" value="InterPro"/>
</dbReference>
<accession>A0A3M8R429</accession>
<sequence length="147" mass="16806">MIWMPHVTVAAVVEEDNRFLLVEEEVEGRRCFNQPAGHWDPGEGLLDAVVRETLEETGYPFVPESLIGIYHWEHPHKDLTYLRFAFAGRVGARDLGRPLDTGIIGPQWLSLPQMQVQPGQMRSALVLRCVEDYLAGQRYPLNILQRL</sequence>
<dbReference type="OrthoDB" id="8594221at2"/>
<dbReference type="CDD" id="cd03675">
    <property type="entry name" value="NUDIX_Hydrolase"/>
    <property type="match status" value="1"/>
</dbReference>
<evidence type="ECO:0000256" key="5">
    <source>
        <dbReference type="ARBA" id="ARBA00022801"/>
    </source>
</evidence>
<dbReference type="PROSITE" id="PS00893">
    <property type="entry name" value="NUDIX_BOX"/>
    <property type="match status" value="1"/>
</dbReference>
<comment type="cofactor">
    <cofactor evidence="1 6">
        <name>Mg(2+)</name>
        <dbReference type="ChEBI" id="CHEBI:18420"/>
    </cofactor>
</comment>
<dbReference type="EC" id="3.6.1.-" evidence="6"/>
<feature type="domain" description="Nudix hydrolase" evidence="7">
    <location>
        <begin position="4"/>
        <end position="134"/>
    </location>
</feature>
<dbReference type="InterPro" id="IPR020084">
    <property type="entry name" value="NUDIX_hydrolase_CS"/>
</dbReference>
<organism evidence="8">
    <name type="scientific">Acidithiobacillus sulfuriphilus</name>
    <dbReference type="NCBI Taxonomy" id="1867749"/>
    <lineage>
        <taxon>Bacteria</taxon>
        <taxon>Pseudomonadati</taxon>
        <taxon>Pseudomonadota</taxon>
        <taxon>Acidithiobacillia</taxon>
        <taxon>Acidithiobacillales</taxon>
        <taxon>Acidithiobacillaceae</taxon>
        <taxon>Acidithiobacillus</taxon>
    </lineage>
</organism>
<evidence type="ECO:0000256" key="1">
    <source>
        <dbReference type="ARBA" id="ARBA00001946"/>
    </source>
</evidence>
<dbReference type="PANTHER" id="PTHR43222">
    <property type="entry name" value="NUDIX HYDROLASE 23"/>
    <property type="match status" value="1"/>
</dbReference>
<comment type="subunit">
    <text evidence="3 6">Monomer.</text>
</comment>
<evidence type="ECO:0000256" key="2">
    <source>
        <dbReference type="ARBA" id="ARBA00007608"/>
    </source>
</evidence>
<gene>
    <name evidence="6" type="primary">nudJ</name>
    <name evidence="8" type="ORF">EC580_06685</name>
</gene>
<dbReference type="InterPro" id="IPR015797">
    <property type="entry name" value="NUDIX_hydrolase-like_dom_sf"/>
</dbReference>
<evidence type="ECO:0000256" key="3">
    <source>
        <dbReference type="ARBA" id="ARBA00011245"/>
    </source>
</evidence>
<reference evidence="8" key="1">
    <citation type="submission" date="2018-10" db="EMBL/GenBank/DDBJ databases">
        <title>Acidithiobacillus sulfuriphilus sp. nov.: an extremely acidophilic sulfur-oxidizing chemolithotroph isolated from a neutral pH environment.</title>
        <authorList>
            <person name="Falagan C."/>
            <person name="Moya-Beltran A."/>
            <person name="Quatrini R."/>
            <person name="Johnson D.B."/>
        </authorList>
    </citation>
    <scope>NUCLEOTIDE SEQUENCE [LARGE SCALE GENOMIC DNA]</scope>
    <source>
        <strain evidence="8">CJ-2</strain>
    </source>
</reference>
<dbReference type="AlphaFoldDB" id="A0A3M8R429"/>
<comment type="caution">
    <text evidence="8">The sequence shown here is derived from an EMBL/GenBank/DDBJ whole genome shotgun (WGS) entry which is preliminary data.</text>
</comment>
<keyword evidence="6" id="KW-0460">Magnesium</keyword>
<comment type="similarity">
    <text evidence="2 6">Belongs to the Nudix hydrolase family. NudJ subfamily.</text>
</comment>
<dbReference type="InterPro" id="IPR000086">
    <property type="entry name" value="NUDIX_hydrolase_dom"/>
</dbReference>
<dbReference type="InterPro" id="IPR033713">
    <property type="entry name" value="NudJ"/>
</dbReference>
<evidence type="ECO:0000256" key="6">
    <source>
        <dbReference type="RuleBase" id="RU364043"/>
    </source>
</evidence>
<evidence type="ECO:0000256" key="4">
    <source>
        <dbReference type="ARBA" id="ARBA00015552"/>
    </source>
</evidence>
<dbReference type="SUPFAM" id="SSF55811">
    <property type="entry name" value="Nudix"/>
    <property type="match status" value="1"/>
</dbReference>
<keyword evidence="5 6" id="KW-0378">Hydrolase</keyword>
<dbReference type="RefSeq" id="WP_123103413.1">
    <property type="nucleotide sequence ID" value="NZ_CP127527.1"/>
</dbReference>
<dbReference type="Gene3D" id="3.90.79.10">
    <property type="entry name" value="Nucleoside Triphosphate Pyrophosphohydrolase"/>
    <property type="match status" value="1"/>
</dbReference>
<dbReference type="GO" id="GO:0017111">
    <property type="term" value="F:ribonucleoside triphosphate phosphatase activity"/>
    <property type="evidence" value="ECO:0007669"/>
    <property type="project" value="InterPro"/>
</dbReference>
<evidence type="ECO:0000313" key="8">
    <source>
        <dbReference type="EMBL" id="RNF63317.1"/>
    </source>
</evidence>
<evidence type="ECO:0000259" key="7">
    <source>
        <dbReference type="PROSITE" id="PS51462"/>
    </source>
</evidence>
<dbReference type="PANTHER" id="PTHR43222:SF11">
    <property type="entry name" value="PHOSPHATASE NUDJ"/>
    <property type="match status" value="1"/>
</dbReference>